<organism evidence="3 4">
    <name type="scientific">Friedmanniomyces endolithicus</name>
    <dbReference type="NCBI Taxonomy" id="329885"/>
    <lineage>
        <taxon>Eukaryota</taxon>
        <taxon>Fungi</taxon>
        <taxon>Dikarya</taxon>
        <taxon>Ascomycota</taxon>
        <taxon>Pezizomycotina</taxon>
        <taxon>Dothideomycetes</taxon>
        <taxon>Dothideomycetidae</taxon>
        <taxon>Mycosphaerellales</taxon>
        <taxon>Teratosphaeriaceae</taxon>
        <taxon>Friedmanniomyces</taxon>
    </lineage>
</organism>
<dbReference type="Pfam" id="PF20684">
    <property type="entry name" value="Fung_rhodopsin"/>
    <property type="match status" value="1"/>
</dbReference>
<feature type="domain" description="Rhodopsin" evidence="2">
    <location>
        <begin position="35"/>
        <end position="217"/>
    </location>
</feature>
<keyword evidence="1" id="KW-1133">Transmembrane helix</keyword>
<evidence type="ECO:0000256" key="1">
    <source>
        <dbReference type="SAM" id="Phobius"/>
    </source>
</evidence>
<feature type="transmembrane region" description="Helical" evidence="1">
    <location>
        <begin position="19"/>
        <end position="39"/>
    </location>
</feature>
<keyword evidence="1" id="KW-0812">Transmembrane</keyword>
<evidence type="ECO:0000313" key="4">
    <source>
        <dbReference type="Proteomes" id="UP000310066"/>
    </source>
</evidence>
<dbReference type="Proteomes" id="UP000310066">
    <property type="component" value="Unassembled WGS sequence"/>
</dbReference>
<dbReference type="AlphaFoldDB" id="A0A4U0TZI1"/>
<feature type="transmembrane region" description="Helical" evidence="1">
    <location>
        <begin position="131"/>
        <end position="154"/>
    </location>
</feature>
<reference evidence="3 4" key="1">
    <citation type="submission" date="2017-03" db="EMBL/GenBank/DDBJ databases">
        <title>Genomes of endolithic fungi from Antarctica.</title>
        <authorList>
            <person name="Coleine C."/>
            <person name="Masonjones S."/>
            <person name="Stajich J.E."/>
        </authorList>
    </citation>
    <scope>NUCLEOTIDE SEQUENCE [LARGE SCALE GENOMIC DNA]</scope>
    <source>
        <strain evidence="3 4">CCFEE 5311</strain>
    </source>
</reference>
<dbReference type="PANTHER" id="PTHR39614">
    <property type="entry name" value="INTEGRAL MEMBRANE PROTEIN"/>
    <property type="match status" value="1"/>
</dbReference>
<dbReference type="STRING" id="329885.A0A4U0TZI1"/>
<accession>A0A4U0TZI1</accession>
<sequence>MTLDAGFNKTTSTDHRRRLWVITILSIIYTISVLIARLFGKYGLLWYDDATMGLAYCVAIIRWGIQMHAISDGLGANLAIANLLPNGQNIALVRPIKSRKHETDEHLADDITLSIVVFSHRIFSGNLNHEAAIFATVYGIVGVSGIASIIAASVDCHPSYYLLSQDGIACSSNTMRSVLICILDTLSEIATVAMPGLLVSKLQMQEAKKRMVYTVFAAL</sequence>
<protein>
    <recommendedName>
        <fullName evidence="2">Rhodopsin domain-containing protein</fullName>
    </recommendedName>
</protein>
<evidence type="ECO:0000313" key="3">
    <source>
        <dbReference type="EMBL" id="TKA27887.1"/>
    </source>
</evidence>
<dbReference type="OrthoDB" id="3918601at2759"/>
<name>A0A4U0TZI1_9PEZI</name>
<gene>
    <name evidence="3" type="ORF">B0A54_16929</name>
</gene>
<dbReference type="InterPro" id="IPR049326">
    <property type="entry name" value="Rhodopsin_dom_fungi"/>
</dbReference>
<evidence type="ECO:0000259" key="2">
    <source>
        <dbReference type="Pfam" id="PF20684"/>
    </source>
</evidence>
<proteinExistence type="predicted"/>
<feature type="transmembrane region" description="Helical" evidence="1">
    <location>
        <begin position="174"/>
        <end position="200"/>
    </location>
</feature>
<keyword evidence="1" id="KW-0472">Membrane</keyword>
<feature type="transmembrane region" description="Helical" evidence="1">
    <location>
        <begin position="45"/>
        <end position="65"/>
    </location>
</feature>
<dbReference type="PANTHER" id="PTHR39614:SF2">
    <property type="entry name" value="INTEGRAL MEMBRANE PROTEIN"/>
    <property type="match status" value="1"/>
</dbReference>
<comment type="caution">
    <text evidence="3">The sequence shown here is derived from an EMBL/GenBank/DDBJ whole genome shotgun (WGS) entry which is preliminary data.</text>
</comment>
<dbReference type="EMBL" id="NAJP01000123">
    <property type="protein sequence ID" value="TKA27887.1"/>
    <property type="molecule type" value="Genomic_DNA"/>
</dbReference>